<feature type="region of interest" description="Disordered" evidence="1">
    <location>
        <begin position="40"/>
        <end position="62"/>
    </location>
</feature>
<sequence length="62" mass="7214">MCGMLCVHKYTASAWHLNWIQVVPRLYRDIRDSYFTDQKSDQKYVPSNDSDSDLSKKTATAK</sequence>
<dbReference type="AlphaFoldDB" id="A0A0D0ATQ4"/>
<protein>
    <submittedName>
        <fullName evidence="2">Uncharacterized protein</fullName>
    </submittedName>
</protein>
<proteinExistence type="predicted"/>
<accession>A0A0D0ATQ4</accession>
<dbReference type="HOGENOM" id="CLU_2905678_0_0_1"/>
<dbReference type="Proteomes" id="UP000054485">
    <property type="component" value="Unassembled WGS sequence"/>
</dbReference>
<dbReference type="EMBL" id="KN835437">
    <property type="protein sequence ID" value="KIK37662.1"/>
    <property type="molecule type" value="Genomic_DNA"/>
</dbReference>
<evidence type="ECO:0000313" key="3">
    <source>
        <dbReference type="Proteomes" id="UP000054485"/>
    </source>
</evidence>
<dbReference type="InParanoid" id="A0A0D0ATQ4"/>
<evidence type="ECO:0000256" key="1">
    <source>
        <dbReference type="SAM" id="MobiDB-lite"/>
    </source>
</evidence>
<name>A0A0D0ATQ4_9AGAM</name>
<organism evidence="2 3">
    <name type="scientific">Suillus luteus UH-Slu-Lm8-n1</name>
    <dbReference type="NCBI Taxonomy" id="930992"/>
    <lineage>
        <taxon>Eukaryota</taxon>
        <taxon>Fungi</taxon>
        <taxon>Dikarya</taxon>
        <taxon>Basidiomycota</taxon>
        <taxon>Agaricomycotina</taxon>
        <taxon>Agaricomycetes</taxon>
        <taxon>Agaricomycetidae</taxon>
        <taxon>Boletales</taxon>
        <taxon>Suillineae</taxon>
        <taxon>Suillaceae</taxon>
        <taxon>Suillus</taxon>
    </lineage>
</organism>
<evidence type="ECO:0000313" key="2">
    <source>
        <dbReference type="EMBL" id="KIK37662.1"/>
    </source>
</evidence>
<reference evidence="3" key="2">
    <citation type="submission" date="2015-01" db="EMBL/GenBank/DDBJ databases">
        <title>Evolutionary Origins and Diversification of the Mycorrhizal Mutualists.</title>
        <authorList>
            <consortium name="DOE Joint Genome Institute"/>
            <consortium name="Mycorrhizal Genomics Consortium"/>
            <person name="Kohler A."/>
            <person name="Kuo A."/>
            <person name="Nagy L.G."/>
            <person name="Floudas D."/>
            <person name="Copeland A."/>
            <person name="Barry K.W."/>
            <person name="Cichocki N."/>
            <person name="Veneault-Fourrey C."/>
            <person name="LaButti K."/>
            <person name="Lindquist E.A."/>
            <person name="Lipzen A."/>
            <person name="Lundell T."/>
            <person name="Morin E."/>
            <person name="Murat C."/>
            <person name="Riley R."/>
            <person name="Ohm R."/>
            <person name="Sun H."/>
            <person name="Tunlid A."/>
            <person name="Henrissat B."/>
            <person name="Grigoriev I.V."/>
            <person name="Hibbett D.S."/>
            <person name="Martin F."/>
        </authorList>
    </citation>
    <scope>NUCLEOTIDE SEQUENCE [LARGE SCALE GENOMIC DNA]</scope>
    <source>
        <strain evidence="3">UH-Slu-Lm8-n1</strain>
    </source>
</reference>
<gene>
    <name evidence="2" type="ORF">CY34DRAFT_810124</name>
</gene>
<reference evidence="2 3" key="1">
    <citation type="submission" date="2014-04" db="EMBL/GenBank/DDBJ databases">
        <authorList>
            <consortium name="DOE Joint Genome Institute"/>
            <person name="Kuo A."/>
            <person name="Ruytinx J."/>
            <person name="Rineau F."/>
            <person name="Colpaert J."/>
            <person name="Kohler A."/>
            <person name="Nagy L.G."/>
            <person name="Floudas D."/>
            <person name="Copeland A."/>
            <person name="Barry K.W."/>
            <person name="Cichocki N."/>
            <person name="Veneault-Fourrey C."/>
            <person name="LaButti K."/>
            <person name="Lindquist E.A."/>
            <person name="Lipzen A."/>
            <person name="Lundell T."/>
            <person name="Morin E."/>
            <person name="Murat C."/>
            <person name="Sun H."/>
            <person name="Tunlid A."/>
            <person name="Henrissat B."/>
            <person name="Grigoriev I.V."/>
            <person name="Hibbett D.S."/>
            <person name="Martin F."/>
            <person name="Nordberg H.P."/>
            <person name="Cantor M.N."/>
            <person name="Hua S.X."/>
        </authorList>
    </citation>
    <scope>NUCLEOTIDE SEQUENCE [LARGE SCALE GENOMIC DNA]</scope>
    <source>
        <strain evidence="2 3">UH-Slu-Lm8-n1</strain>
    </source>
</reference>
<keyword evidence="3" id="KW-1185">Reference proteome</keyword>